<dbReference type="AlphaFoldDB" id="A0A951UX82"/>
<dbReference type="Proteomes" id="UP000729701">
    <property type="component" value="Unassembled WGS sequence"/>
</dbReference>
<sequence>MTQLTFDQFIHPLSEFPKVVNLDGSDEPMLDLYTMAGLMLYSACANNNQSASDRAISTSALNAGLVDVQLLFERCKTGDRAAILQMTTLIVSGLETSLHKLKPV</sequence>
<reference evidence="1" key="2">
    <citation type="journal article" date="2022" name="Microbiol. Resour. Announc.">
        <title>Metagenome Sequencing to Explore Phylogenomics of Terrestrial Cyanobacteria.</title>
        <authorList>
            <person name="Ward R.D."/>
            <person name="Stajich J.E."/>
            <person name="Johansen J.R."/>
            <person name="Huntemann M."/>
            <person name="Clum A."/>
            <person name="Foster B."/>
            <person name="Foster B."/>
            <person name="Roux S."/>
            <person name="Palaniappan K."/>
            <person name="Varghese N."/>
            <person name="Mukherjee S."/>
            <person name="Reddy T.B.K."/>
            <person name="Daum C."/>
            <person name="Copeland A."/>
            <person name="Chen I.A."/>
            <person name="Ivanova N.N."/>
            <person name="Kyrpides N.C."/>
            <person name="Shapiro N."/>
            <person name="Eloe-Fadrosh E.A."/>
            <person name="Pietrasiak N."/>
        </authorList>
    </citation>
    <scope>NUCLEOTIDE SEQUENCE</scope>
    <source>
        <strain evidence="1">GSE-NOS-MK-12-04C</strain>
    </source>
</reference>
<gene>
    <name evidence="1" type="ORF">KME60_24475</name>
</gene>
<protein>
    <submittedName>
        <fullName evidence="1">Uncharacterized protein</fullName>
    </submittedName>
</protein>
<accession>A0A951UX82</accession>
<evidence type="ECO:0000313" key="1">
    <source>
        <dbReference type="EMBL" id="MBW4670485.1"/>
    </source>
</evidence>
<proteinExistence type="predicted"/>
<organism evidence="1 2">
    <name type="scientific">Cyanomargarita calcarea GSE-NOS-MK-12-04C</name>
    <dbReference type="NCBI Taxonomy" id="2839659"/>
    <lineage>
        <taxon>Bacteria</taxon>
        <taxon>Bacillati</taxon>
        <taxon>Cyanobacteriota</taxon>
        <taxon>Cyanophyceae</taxon>
        <taxon>Nostocales</taxon>
        <taxon>Cyanomargaritaceae</taxon>
        <taxon>Cyanomargarita</taxon>
    </lineage>
</organism>
<reference evidence="1" key="1">
    <citation type="submission" date="2021-05" db="EMBL/GenBank/DDBJ databases">
        <authorList>
            <person name="Pietrasiak N."/>
            <person name="Ward R."/>
            <person name="Stajich J.E."/>
            <person name="Kurbessoian T."/>
        </authorList>
    </citation>
    <scope>NUCLEOTIDE SEQUENCE</scope>
    <source>
        <strain evidence="1">GSE-NOS-MK-12-04C</strain>
    </source>
</reference>
<comment type="caution">
    <text evidence="1">The sequence shown here is derived from an EMBL/GenBank/DDBJ whole genome shotgun (WGS) entry which is preliminary data.</text>
</comment>
<dbReference type="EMBL" id="JAHHGZ010000031">
    <property type="protein sequence ID" value="MBW4670485.1"/>
    <property type="molecule type" value="Genomic_DNA"/>
</dbReference>
<evidence type="ECO:0000313" key="2">
    <source>
        <dbReference type="Proteomes" id="UP000729701"/>
    </source>
</evidence>
<name>A0A951UX82_9CYAN</name>